<name>A0AAD6NLS2_DREDA</name>
<accession>A0AAD6NLS2</accession>
<protein>
    <submittedName>
        <fullName evidence="2">Uncharacterized protein</fullName>
    </submittedName>
</protein>
<gene>
    <name evidence="2" type="ORF">Dda_4128</name>
</gene>
<evidence type="ECO:0000256" key="1">
    <source>
        <dbReference type="SAM" id="SignalP"/>
    </source>
</evidence>
<reference evidence="2" key="1">
    <citation type="submission" date="2023-01" db="EMBL/GenBank/DDBJ databases">
        <title>The chitinases involved in constricting ring structure development in the nematode-trapping fungus Drechslerella dactyloides.</title>
        <authorList>
            <person name="Wang R."/>
            <person name="Zhang L."/>
            <person name="Tang P."/>
            <person name="Li S."/>
            <person name="Liang L."/>
        </authorList>
    </citation>
    <scope>NUCLEOTIDE SEQUENCE</scope>
    <source>
        <strain evidence="2">YMF1.00031</strain>
    </source>
</reference>
<feature type="chain" id="PRO_5042068807" evidence="1">
    <location>
        <begin position="27"/>
        <end position="368"/>
    </location>
</feature>
<comment type="caution">
    <text evidence="2">The sequence shown here is derived from an EMBL/GenBank/DDBJ whole genome shotgun (WGS) entry which is preliminary data.</text>
</comment>
<dbReference type="EMBL" id="JAQGDS010000004">
    <property type="protein sequence ID" value="KAJ6261458.1"/>
    <property type="molecule type" value="Genomic_DNA"/>
</dbReference>
<dbReference type="AlphaFoldDB" id="A0AAD6NLS2"/>
<organism evidence="2 3">
    <name type="scientific">Drechslerella dactyloides</name>
    <name type="common">Nematode-trapping fungus</name>
    <name type="synonym">Arthrobotrys dactyloides</name>
    <dbReference type="NCBI Taxonomy" id="74499"/>
    <lineage>
        <taxon>Eukaryota</taxon>
        <taxon>Fungi</taxon>
        <taxon>Dikarya</taxon>
        <taxon>Ascomycota</taxon>
        <taxon>Pezizomycotina</taxon>
        <taxon>Orbiliomycetes</taxon>
        <taxon>Orbiliales</taxon>
        <taxon>Orbiliaceae</taxon>
        <taxon>Drechslerella</taxon>
    </lineage>
</organism>
<keyword evidence="1" id="KW-0732">Signal</keyword>
<proteinExistence type="predicted"/>
<dbReference type="Proteomes" id="UP001221413">
    <property type="component" value="Unassembled WGS sequence"/>
</dbReference>
<sequence length="368" mass="40410">MNYLFTLTSKLIPLLILCSLVADVTASGYYQKSVKTVRSCSTQYCDRKVYHVPTQIRTVHGNTKSTVTVHPKPSTCYVTKKWWTKTIDRYFTKTYTVTKCRTQTAYTTQYSTVTSTVRAVSTTTSSITIATITSGTTTIPQPSGFISVADDPDNQFNRIDKRGAKHYPTAVKCTKTIQTIYKHTVTARPRKTTVVKCGKTTTRWHAHKTAQKTVNARDKTTTITHISTRTTTTTLYTSTTTVTTSVTAIIPSATAYQACGNGNTFAGPNGSVSGWLNNWDTVFTGLNEAQCCALCQAHVNAAGVPDCQGSYWSWIRESGLERCWLVLTAATSRMCSFNTAQSFEAQPDTSEFIGVVSNGPCGRWKSVG</sequence>
<evidence type="ECO:0000313" key="3">
    <source>
        <dbReference type="Proteomes" id="UP001221413"/>
    </source>
</evidence>
<evidence type="ECO:0000313" key="2">
    <source>
        <dbReference type="EMBL" id="KAJ6261458.1"/>
    </source>
</evidence>
<feature type="signal peptide" evidence="1">
    <location>
        <begin position="1"/>
        <end position="26"/>
    </location>
</feature>
<keyword evidence="3" id="KW-1185">Reference proteome</keyword>